<dbReference type="InterPro" id="IPR029058">
    <property type="entry name" value="AB_hydrolase_fold"/>
</dbReference>
<sequence>MKRLLLVLALLVPACTEEAPIIGDDKVSVTVIANVPAATGPVYLAGSIEELGPWDANGLIMQGQGTERTATFSMDDGEELQYKFTLGEWSREAVDENKFPLDNFILTASEGLTVEHDIAGFRPDMRVLMDDWEGSGVIGTLVYEQDVESAFLELPRHLSVWLPRDYDAPENASRRYRVIYMTDGQNLFDPRIANTGTDWGVDEAMMRGVEAGEFESAIIVATWSTDQRFEDYSPWHNGPQYARFLKEELKPRIDAAFRTLPERENTFAMGSSMGGLMAMYLVTSHGDTFSACGCVSTHTPLSPNVVAEWTGEKADPTPYLTRDIEEGRLTIPEGVRMFFDYGTETLDAEYGPGHEELRRFFTSQGLEEGEDFLIREYPGAAHNEAAWRARVGDQLTWMLAGNVPLPQAGAGTNREVE</sequence>
<dbReference type="InterPro" id="IPR050583">
    <property type="entry name" value="Mycobacterial_A85_antigen"/>
</dbReference>
<dbReference type="InterPro" id="IPR000801">
    <property type="entry name" value="Esterase-like"/>
</dbReference>
<keyword evidence="3" id="KW-1185">Reference proteome</keyword>
<proteinExistence type="predicted"/>
<dbReference type="EMBL" id="JBHRVA010000002">
    <property type="protein sequence ID" value="MFC3301535.1"/>
    <property type="molecule type" value="Genomic_DNA"/>
</dbReference>
<name>A0ABV7M882_9PROT</name>
<dbReference type="Pfam" id="PF00756">
    <property type="entry name" value="Esterase"/>
    <property type="match status" value="1"/>
</dbReference>
<gene>
    <name evidence="2" type="ORF">ACFONP_02165</name>
</gene>
<comment type="caution">
    <text evidence="2">The sequence shown here is derived from an EMBL/GenBank/DDBJ whole genome shotgun (WGS) entry which is preliminary data.</text>
</comment>
<dbReference type="SMART" id="SM01065">
    <property type="entry name" value="CBM_2"/>
    <property type="match status" value="1"/>
</dbReference>
<evidence type="ECO:0000313" key="2">
    <source>
        <dbReference type="EMBL" id="MFC3301535.1"/>
    </source>
</evidence>
<dbReference type="PANTHER" id="PTHR48098:SF6">
    <property type="entry name" value="FERRI-BACILLIBACTIN ESTERASE BESA"/>
    <property type="match status" value="1"/>
</dbReference>
<feature type="domain" description="CBM20" evidence="1">
    <location>
        <begin position="26"/>
        <end position="117"/>
    </location>
</feature>
<keyword evidence="2" id="KW-0378">Hydrolase</keyword>
<dbReference type="Gene3D" id="2.60.40.10">
    <property type="entry name" value="Immunoglobulins"/>
    <property type="match status" value="1"/>
</dbReference>
<dbReference type="Proteomes" id="UP001595607">
    <property type="component" value="Unassembled WGS sequence"/>
</dbReference>
<dbReference type="Gene3D" id="3.40.50.1820">
    <property type="entry name" value="alpha/beta hydrolase"/>
    <property type="match status" value="1"/>
</dbReference>
<evidence type="ECO:0000259" key="1">
    <source>
        <dbReference type="SMART" id="SM01065"/>
    </source>
</evidence>
<accession>A0ABV7M882</accession>
<evidence type="ECO:0000313" key="3">
    <source>
        <dbReference type="Proteomes" id="UP001595607"/>
    </source>
</evidence>
<dbReference type="GO" id="GO:0016787">
    <property type="term" value="F:hydrolase activity"/>
    <property type="evidence" value="ECO:0007669"/>
    <property type="project" value="UniProtKB-KW"/>
</dbReference>
<dbReference type="InterPro" id="IPR013783">
    <property type="entry name" value="Ig-like_fold"/>
</dbReference>
<dbReference type="InterPro" id="IPR002044">
    <property type="entry name" value="CBM20"/>
</dbReference>
<reference evidence="3" key="1">
    <citation type="journal article" date="2019" name="Int. J. Syst. Evol. Microbiol.">
        <title>The Global Catalogue of Microorganisms (GCM) 10K type strain sequencing project: providing services to taxonomists for standard genome sequencing and annotation.</title>
        <authorList>
            <consortium name="The Broad Institute Genomics Platform"/>
            <consortium name="The Broad Institute Genome Sequencing Center for Infectious Disease"/>
            <person name="Wu L."/>
            <person name="Ma J."/>
        </authorList>
    </citation>
    <scope>NUCLEOTIDE SEQUENCE [LARGE SCALE GENOMIC DNA]</scope>
    <source>
        <strain evidence="3">KCTC 22245</strain>
    </source>
</reference>
<dbReference type="SUPFAM" id="SSF49452">
    <property type="entry name" value="Starch-binding domain-like"/>
    <property type="match status" value="1"/>
</dbReference>
<dbReference type="PANTHER" id="PTHR48098">
    <property type="entry name" value="ENTEROCHELIN ESTERASE-RELATED"/>
    <property type="match status" value="1"/>
</dbReference>
<dbReference type="InterPro" id="IPR013784">
    <property type="entry name" value="Carb-bd-like_fold"/>
</dbReference>
<organism evidence="2 3">
    <name type="scientific">Parvularcula lutaonensis</name>
    <dbReference type="NCBI Taxonomy" id="491923"/>
    <lineage>
        <taxon>Bacteria</taxon>
        <taxon>Pseudomonadati</taxon>
        <taxon>Pseudomonadota</taxon>
        <taxon>Alphaproteobacteria</taxon>
        <taxon>Parvularculales</taxon>
        <taxon>Parvularculaceae</taxon>
        <taxon>Parvularcula</taxon>
    </lineage>
</organism>
<dbReference type="RefSeq" id="WP_189572705.1">
    <property type="nucleotide sequence ID" value="NZ_BMXU01000001.1"/>
</dbReference>
<protein>
    <submittedName>
        <fullName evidence="2">Alpha/beta hydrolase-fold protein</fullName>
    </submittedName>
</protein>
<dbReference type="SUPFAM" id="SSF53474">
    <property type="entry name" value="alpha/beta-Hydrolases"/>
    <property type="match status" value="1"/>
</dbReference>